<dbReference type="OrthoDB" id="7879817at2759"/>
<accession>A0A6J2TA01</accession>
<protein>
    <submittedName>
        <fullName evidence="3">Uncharacterized protein LOC115622045</fullName>
    </submittedName>
</protein>
<keyword evidence="1" id="KW-0732">Signal</keyword>
<evidence type="ECO:0000256" key="1">
    <source>
        <dbReference type="SAM" id="SignalP"/>
    </source>
</evidence>
<dbReference type="RefSeq" id="XP_030371777.1">
    <property type="nucleotide sequence ID" value="XM_030515917.1"/>
</dbReference>
<evidence type="ECO:0000313" key="3">
    <source>
        <dbReference type="RefSeq" id="XP_030371777.1"/>
    </source>
</evidence>
<keyword evidence="2" id="KW-1185">Reference proteome</keyword>
<dbReference type="AlphaFoldDB" id="A0A6J2TA01"/>
<dbReference type="CTD" id="42578"/>
<evidence type="ECO:0000313" key="2">
    <source>
        <dbReference type="Proteomes" id="UP000504634"/>
    </source>
</evidence>
<feature type="chain" id="PRO_5026802249" evidence="1">
    <location>
        <begin position="19"/>
        <end position="122"/>
    </location>
</feature>
<proteinExistence type="predicted"/>
<reference evidence="3" key="1">
    <citation type="submission" date="2025-08" db="UniProtKB">
        <authorList>
            <consortium name="RefSeq"/>
        </authorList>
    </citation>
    <scope>IDENTIFICATION</scope>
    <source>
        <strain evidence="3">11010-0011.00</strain>
        <tissue evidence="3">Whole body</tissue>
    </source>
</reference>
<organism evidence="2 3">
    <name type="scientific">Drosophila lebanonensis</name>
    <name type="common">Fruit fly</name>
    <name type="synonym">Scaptodrosophila lebanonensis</name>
    <dbReference type="NCBI Taxonomy" id="7225"/>
    <lineage>
        <taxon>Eukaryota</taxon>
        <taxon>Metazoa</taxon>
        <taxon>Ecdysozoa</taxon>
        <taxon>Arthropoda</taxon>
        <taxon>Hexapoda</taxon>
        <taxon>Insecta</taxon>
        <taxon>Pterygota</taxon>
        <taxon>Neoptera</taxon>
        <taxon>Endopterygota</taxon>
        <taxon>Diptera</taxon>
        <taxon>Brachycera</taxon>
        <taxon>Muscomorpha</taxon>
        <taxon>Ephydroidea</taxon>
        <taxon>Drosophilidae</taxon>
        <taxon>Scaptodrosophila</taxon>
    </lineage>
</organism>
<dbReference type="Proteomes" id="UP000504634">
    <property type="component" value="Unplaced"/>
</dbReference>
<gene>
    <name evidence="3" type="primary">LOC115622045</name>
</gene>
<name>A0A6J2TA01_DROLE</name>
<sequence length="122" mass="14279">MRFALIVLLACSLALAEAGTWKQSQDYTMDDLDRSPKWLDSSSDAWPQDVTGYPESNWLIHKVEKRMERLHNTNEQIRTRIIDYVSEQLRRCKSGNIMDEHCVRRSVGYAMSFINNQERQAL</sequence>
<feature type="signal peptide" evidence="1">
    <location>
        <begin position="1"/>
        <end position="18"/>
    </location>
</feature>
<dbReference type="GeneID" id="115622045"/>